<dbReference type="Proteomes" id="UP000243950">
    <property type="component" value="Unassembled WGS sequence"/>
</dbReference>
<evidence type="ECO:0000313" key="1">
    <source>
        <dbReference type="EMBL" id="SFD92312.1"/>
    </source>
</evidence>
<reference evidence="2" key="1">
    <citation type="submission" date="2016-10" db="EMBL/GenBank/DDBJ databases">
        <authorList>
            <person name="Varghese N."/>
            <person name="Submissions S."/>
        </authorList>
    </citation>
    <scope>NUCLEOTIDE SEQUENCE [LARGE SCALE GENOMIC DNA]</scope>
    <source>
        <strain evidence="2">JCM 2783</strain>
    </source>
</reference>
<gene>
    <name evidence="1" type="ORF">SAMN05216372_105373</name>
</gene>
<name>A0A1I1WB23_PSEOC</name>
<proteinExistence type="predicted"/>
<protein>
    <recommendedName>
        <fullName evidence="3">Transcriptional regulator</fullName>
    </recommendedName>
</protein>
<dbReference type="AlphaFoldDB" id="A0A1I1WB23"/>
<accession>A0A1I1WB23</accession>
<keyword evidence="2" id="KW-1185">Reference proteome</keyword>
<organism evidence="1 2">
    <name type="scientific">Pseudomonas straminea</name>
    <dbReference type="NCBI Taxonomy" id="47882"/>
    <lineage>
        <taxon>Bacteria</taxon>
        <taxon>Pseudomonadati</taxon>
        <taxon>Pseudomonadota</taxon>
        <taxon>Gammaproteobacteria</taxon>
        <taxon>Pseudomonadales</taxon>
        <taxon>Pseudomonadaceae</taxon>
        <taxon>Phytopseudomonas</taxon>
    </lineage>
</organism>
<evidence type="ECO:0000313" key="2">
    <source>
        <dbReference type="Proteomes" id="UP000243950"/>
    </source>
</evidence>
<dbReference type="EMBL" id="FOMO01000005">
    <property type="protein sequence ID" value="SFD92312.1"/>
    <property type="molecule type" value="Genomic_DNA"/>
</dbReference>
<dbReference type="RefSeq" id="WP_167363150.1">
    <property type="nucleotide sequence ID" value="NZ_BSSG01000005.1"/>
</dbReference>
<evidence type="ECO:0008006" key="3">
    <source>
        <dbReference type="Google" id="ProtNLM"/>
    </source>
</evidence>
<sequence>MLMHLLARLILTADERILLTSLRKLDKDEQQFFQRAIDAMAHRQPR</sequence>